<gene>
    <name evidence="1" type="ORF">DLM85_01735</name>
</gene>
<dbReference type="OrthoDB" id="885111at2"/>
<accession>A0A328BWY8</accession>
<keyword evidence="2" id="KW-1185">Reference proteome</keyword>
<dbReference type="Proteomes" id="UP000248553">
    <property type="component" value="Unassembled WGS sequence"/>
</dbReference>
<reference evidence="2" key="1">
    <citation type="submission" date="2018-05" db="EMBL/GenBank/DDBJ databases">
        <authorList>
            <person name="Nie L."/>
        </authorList>
    </citation>
    <scope>NUCLEOTIDE SEQUENCE [LARGE SCALE GENOMIC DNA]</scope>
    <source>
        <strain evidence="2">NL</strain>
    </source>
</reference>
<dbReference type="EMBL" id="QHKM01000001">
    <property type="protein sequence ID" value="RAK69608.1"/>
    <property type="molecule type" value="Genomic_DNA"/>
</dbReference>
<proteinExistence type="predicted"/>
<comment type="caution">
    <text evidence="1">The sequence shown here is derived from an EMBL/GenBank/DDBJ whole genome shotgun (WGS) entry which is preliminary data.</text>
</comment>
<sequence>MGQKWKLPLPQPQENGTDYLVAEDDIDGTGGAYIYYLSSINPAQGFDSWHETLAEALDMAAEYGCCLEDWQPMPPEA</sequence>
<protein>
    <submittedName>
        <fullName evidence="1">Uncharacterized protein</fullName>
    </submittedName>
</protein>
<evidence type="ECO:0000313" key="1">
    <source>
        <dbReference type="EMBL" id="RAK69608.1"/>
    </source>
</evidence>
<organism evidence="1 2">
    <name type="scientific">Hymenobacter edaphi</name>
    <dbReference type="NCBI Taxonomy" id="2211146"/>
    <lineage>
        <taxon>Bacteria</taxon>
        <taxon>Pseudomonadati</taxon>
        <taxon>Bacteroidota</taxon>
        <taxon>Cytophagia</taxon>
        <taxon>Cytophagales</taxon>
        <taxon>Hymenobacteraceae</taxon>
        <taxon>Hymenobacter</taxon>
    </lineage>
</organism>
<dbReference type="RefSeq" id="WP_111476344.1">
    <property type="nucleotide sequence ID" value="NZ_QHKM01000001.1"/>
</dbReference>
<dbReference type="AlphaFoldDB" id="A0A328BWY8"/>
<name>A0A328BWY8_9BACT</name>
<evidence type="ECO:0000313" key="2">
    <source>
        <dbReference type="Proteomes" id="UP000248553"/>
    </source>
</evidence>